<comment type="caution">
    <text evidence="5">The sequence shown here is derived from an EMBL/GenBank/DDBJ whole genome shotgun (WGS) entry which is preliminary data.</text>
</comment>
<accession>A0ABR0E9N3</accession>
<evidence type="ECO:0000259" key="4">
    <source>
        <dbReference type="PROSITE" id="PS51207"/>
    </source>
</evidence>
<feature type="compositionally biased region" description="Polar residues" evidence="2">
    <location>
        <begin position="33"/>
        <end position="42"/>
    </location>
</feature>
<comment type="similarity">
    <text evidence="1">Belongs to the sorting nexin family.</text>
</comment>
<feature type="region of interest" description="Disordered" evidence="2">
    <location>
        <begin position="441"/>
        <end position="504"/>
    </location>
</feature>
<dbReference type="InterPro" id="IPR003114">
    <property type="entry name" value="Phox_assoc"/>
</dbReference>
<feature type="compositionally biased region" description="Polar residues" evidence="2">
    <location>
        <begin position="744"/>
        <end position="788"/>
    </location>
</feature>
<organism evidence="5 6">
    <name type="scientific">Zasmidium cellare</name>
    <name type="common">Wine cellar mold</name>
    <name type="synonym">Racodium cellare</name>
    <dbReference type="NCBI Taxonomy" id="395010"/>
    <lineage>
        <taxon>Eukaryota</taxon>
        <taxon>Fungi</taxon>
        <taxon>Dikarya</taxon>
        <taxon>Ascomycota</taxon>
        <taxon>Pezizomycotina</taxon>
        <taxon>Dothideomycetes</taxon>
        <taxon>Dothideomycetidae</taxon>
        <taxon>Mycosphaerellales</taxon>
        <taxon>Mycosphaerellaceae</taxon>
        <taxon>Zasmidium</taxon>
    </lineage>
</organism>
<evidence type="ECO:0000256" key="1">
    <source>
        <dbReference type="ARBA" id="ARBA00010883"/>
    </source>
</evidence>
<dbReference type="PANTHER" id="PTHR22775">
    <property type="entry name" value="SORTING NEXIN"/>
    <property type="match status" value="1"/>
</dbReference>
<dbReference type="InterPro" id="IPR013937">
    <property type="entry name" value="Sorting_nexin_C"/>
</dbReference>
<feature type="compositionally biased region" description="Basic and acidic residues" evidence="2">
    <location>
        <begin position="414"/>
        <end position="425"/>
    </location>
</feature>
<dbReference type="PROSITE" id="PS51207">
    <property type="entry name" value="PXA"/>
    <property type="match status" value="1"/>
</dbReference>
<dbReference type="SMART" id="SM00313">
    <property type="entry name" value="PXA"/>
    <property type="match status" value="1"/>
</dbReference>
<dbReference type="EMBL" id="JAXOVC010000008">
    <property type="protein sequence ID" value="KAK4497950.1"/>
    <property type="molecule type" value="Genomic_DNA"/>
</dbReference>
<evidence type="ECO:0000259" key="3">
    <source>
        <dbReference type="PROSITE" id="PS50195"/>
    </source>
</evidence>
<feature type="region of interest" description="Disordered" evidence="2">
    <location>
        <begin position="715"/>
        <end position="902"/>
    </location>
</feature>
<evidence type="ECO:0000313" key="6">
    <source>
        <dbReference type="Proteomes" id="UP001305779"/>
    </source>
</evidence>
<feature type="compositionally biased region" description="Polar residues" evidence="2">
    <location>
        <begin position="462"/>
        <end position="476"/>
    </location>
</feature>
<feature type="domain" description="PX" evidence="3">
    <location>
        <begin position="543"/>
        <end position="658"/>
    </location>
</feature>
<reference evidence="5 6" key="1">
    <citation type="journal article" date="2023" name="G3 (Bethesda)">
        <title>A chromosome-level genome assembly of Zasmidium syzygii isolated from banana leaves.</title>
        <authorList>
            <person name="van Westerhoven A.C."/>
            <person name="Mehrabi R."/>
            <person name="Talebi R."/>
            <person name="Steentjes M.B.F."/>
            <person name="Corcolon B."/>
            <person name="Chong P.A."/>
            <person name="Kema G.H.J."/>
            <person name="Seidl M.F."/>
        </authorList>
    </citation>
    <scope>NUCLEOTIDE SEQUENCE [LARGE SCALE GENOMIC DNA]</scope>
    <source>
        <strain evidence="5 6">P124</strain>
    </source>
</reference>
<gene>
    <name evidence="5" type="ORF">PRZ48_010606</name>
</gene>
<dbReference type="Proteomes" id="UP001305779">
    <property type="component" value="Unassembled WGS sequence"/>
</dbReference>
<keyword evidence="6" id="KW-1185">Reference proteome</keyword>
<proteinExistence type="inferred from homology"/>
<evidence type="ECO:0000256" key="2">
    <source>
        <dbReference type="SAM" id="MobiDB-lite"/>
    </source>
</evidence>
<name>A0ABR0E9N3_ZASCE</name>
<feature type="compositionally biased region" description="Polar residues" evidence="2">
    <location>
        <begin position="852"/>
        <end position="877"/>
    </location>
</feature>
<dbReference type="Gene3D" id="3.30.1520.10">
    <property type="entry name" value="Phox-like domain"/>
    <property type="match status" value="1"/>
</dbReference>
<dbReference type="PANTHER" id="PTHR22775:SF47">
    <property type="entry name" value="MEIOTICALLY UP-REGULATED GENE 122 PROTEIN"/>
    <property type="match status" value="1"/>
</dbReference>
<dbReference type="CDD" id="cd06093">
    <property type="entry name" value="PX_domain"/>
    <property type="match status" value="1"/>
</dbReference>
<dbReference type="SUPFAM" id="SSF64268">
    <property type="entry name" value="PX domain"/>
    <property type="match status" value="1"/>
</dbReference>
<sequence>MDETTADPAAPASSHPDGNTPVPVRDDEAIDDPSSNTDSDAPTNILPPAPANGSSTWQSLTDKALYFLSHASNETLGACLAGLGATTYLVLGRVGLVIIGVAGGVVLQATWEGIRGDDRDEETKKADQKRQRETAVDVARRVLEWRRKEQAEEQVEDTKVYANQALDYSKFGPETSAALDTFTNAVIKDYVHYWYDATIPGEQSFPAACRRTFTAFILSLSGHLERKRPADAFLDFVGNASSMIIVFLTELSVALNASPNKPAEEAVSAYLELKPDSSLSAMLNQDSQKSKMADAAEDILQSYLDPKSYNCPPVHIFLKEVLAQLVLGYTVDMCSNPDWINDWIVYGLEESETTKEVMDIVDAGVEGRPQPEKQAPAKQDTERENIVQTSKEVVGRGEVNGIAGNGSSHRRTASRAEQKMEDDMQREVEKINEMIFEAERQKAAEEEQKRRSTPTIAEDSSDGATQGAPTPSSSQSGRDRVEEESLTSTDEPTSEDAPITPSTQFTSFDQLVPNAQPTALAESPGRALPRPQSGSLTLHNATILIHDDSLPNERASIKAKPTWDYLIQIEPSSSAFPGWMIVRKYVDFETLHEVLKRIAVITGVPFNSSHADLPKWKTNTKASLRTELERYLTDAVRFQPLAESEGMKRFLEKDQGLSKSPGGSQKGFGWPTPDALGKISGDMFNVLTKAPKQVAGGVAGGGKAVFGGVAGFVGAGKRANPSQTNLTRTTTNTSLDPNDRQRPRSGTGNGPTPLTDSYSSLSAGRTSQDSLRTVPQDQRRGSTFSTASADVKPRPNASPSRPVSVASPSEYHESEEPSLLRSTASLPPKDLSLDETINLPPPPSEMPEDYDSPTSTRNSIDTSRSTTLDQRLSQSITREPQPSTPPRPQPTKSKVESKAKAPLTEREAAVAVEIMFAVITQLYTLSGAWQIRRTLLAAAKTFLLRPGNPQLGSIKDLLQTSLFESNLSDSGLAHHILKLRENTLPTVEETEAWKRDYPEKTPEQKEELRIKARRLLVTKGMPQALTSVMGAAASGEALGKVFDCLQIPEVSRGLIFGLMLQALRVVTQ</sequence>
<feature type="domain" description="PXA" evidence="4">
    <location>
        <begin position="172"/>
        <end position="352"/>
    </location>
</feature>
<evidence type="ECO:0008006" key="7">
    <source>
        <dbReference type="Google" id="ProtNLM"/>
    </source>
</evidence>
<dbReference type="InterPro" id="IPR036871">
    <property type="entry name" value="PX_dom_sf"/>
</dbReference>
<dbReference type="InterPro" id="IPR001683">
    <property type="entry name" value="PX_dom"/>
</dbReference>
<feature type="compositionally biased region" description="Basic and acidic residues" evidence="2">
    <location>
        <begin position="893"/>
        <end position="902"/>
    </location>
</feature>
<dbReference type="PROSITE" id="PS50195">
    <property type="entry name" value="PX"/>
    <property type="match status" value="1"/>
</dbReference>
<evidence type="ECO:0000313" key="5">
    <source>
        <dbReference type="EMBL" id="KAK4497950.1"/>
    </source>
</evidence>
<feature type="compositionally biased region" description="Low complexity" evidence="2">
    <location>
        <begin position="794"/>
        <end position="809"/>
    </location>
</feature>
<protein>
    <recommendedName>
        <fullName evidence="7">PXA domain-containing protein</fullName>
    </recommendedName>
</protein>
<feature type="compositionally biased region" description="Low complexity" evidence="2">
    <location>
        <begin position="724"/>
        <end position="733"/>
    </location>
</feature>
<dbReference type="Pfam" id="PF08628">
    <property type="entry name" value="Nexin_C"/>
    <property type="match status" value="1"/>
</dbReference>
<feature type="compositionally biased region" description="Low complexity" evidence="2">
    <location>
        <begin position="1"/>
        <end position="17"/>
    </location>
</feature>
<feature type="compositionally biased region" description="Basic and acidic residues" evidence="2">
    <location>
        <begin position="441"/>
        <end position="450"/>
    </location>
</feature>
<dbReference type="Pfam" id="PF02194">
    <property type="entry name" value="PXA"/>
    <property type="match status" value="1"/>
</dbReference>
<feature type="region of interest" description="Disordered" evidence="2">
    <location>
        <begin position="1"/>
        <end position="55"/>
    </location>
</feature>
<feature type="region of interest" description="Disordered" evidence="2">
    <location>
        <begin position="365"/>
        <end position="425"/>
    </location>
</feature>